<organism evidence="1 2">
    <name type="scientific">Mucor flavus</name>
    <dbReference type="NCBI Taxonomy" id="439312"/>
    <lineage>
        <taxon>Eukaryota</taxon>
        <taxon>Fungi</taxon>
        <taxon>Fungi incertae sedis</taxon>
        <taxon>Mucoromycota</taxon>
        <taxon>Mucoromycotina</taxon>
        <taxon>Mucoromycetes</taxon>
        <taxon>Mucorales</taxon>
        <taxon>Mucorineae</taxon>
        <taxon>Mucoraceae</taxon>
        <taxon>Mucor</taxon>
    </lineage>
</organism>
<sequence length="75" mass="8595">MFPSIMICPATCELCGQWMPNHSDNCPRSGVHPSQWMLQDFEPESDDSSTDKESFVISSVYWSPTTRNMMTLMED</sequence>
<evidence type="ECO:0000313" key="1">
    <source>
        <dbReference type="EMBL" id="GAA5816743.1"/>
    </source>
</evidence>
<protein>
    <submittedName>
        <fullName evidence="1">Uncharacterized protein</fullName>
    </submittedName>
</protein>
<evidence type="ECO:0000313" key="2">
    <source>
        <dbReference type="Proteomes" id="UP001473302"/>
    </source>
</evidence>
<name>A0ABP9ZCA4_9FUNG</name>
<reference evidence="1 2" key="1">
    <citation type="submission" date="2024-04" db="EMBL/GenBank/DDBJ databases">
        <title>genome sequences of Mucor flavus KT1a and Helicostylum pulchrum KT1b strains isolated from the surface of a dry-aged beef.</title>
        <authorList>
            <person name="Toyotome T."/>
            <person name="Hosono M."/>
            <person name="Torimaru M."/>
            <person name="Fukuda K."/>
            <person name="Mikami N."/>
        </authorList>
    </citation>
    <scope>NUCLEOTIDE SEQUENCE [LARGE SCALE GENOMIC DNA]</scope>
    <source>
        <strain evidence="1 2">KT1a</strain>
    </source>
</reference>
<dbReference type="EMBL" id="BAABUK010000034">
    <property type="protein sequence ID" value="GAA5816743.1"/>
    <property type="molecule type" value="Genomic_DNA"/>
</dbReference>
<dbReference type="Proteomes" id="UP001473302">
    <property type="component" value="Unassembled WGS sequence"/>
</dbReference>
<keyword evidence="2" id="KW-1185">Reference proteome</keyword>
<proteinExistence type="predicted"/>
<gene>
    <name evidence="1" type="ORF">MFLAVUS_010275</name>
</gene>
<comment type="caution">
    <text evidence="1">The sequence shown here is derived from an EMBL/GenBank/DDBJ whole genome shotgun (WGS) entry which is preliminary data.</text>
</comment>
<accession>A0ABP9ZCA4</accession>